<name>A0A0F9RLH3_9ZZZZ</name>
<proteinExistence type="predicted"/>
<protein>
    <submittedName>
        <fullName evidence="1">Uncharacterized protein</fullName>
    </submittedName>
</protein>
<reference evidence="1" key="1">
    <citation type="journal article" date="2015" name="Nature">
        <title>Complex archaea that bridge the gap between prokaryotes and eukaryotes.</title>
        <authorList>
            <person name="Spang A."/>
            <person name="Saw J.H."/>
            <person name="Jorgensen S.L."/>
            <person name="Zaremba-Niedzwiedzka K."/>
            <person name="Martijn J."/>
            <person name="Lind A.E."/>
            <person name="van Eijk R."/>
            <person name="Schleper C."/>
            <person name="Guy L."/>
            <person name="Ettema T.J."/>
        </authorList>
    </citation>
    <scope>NUCLEOTIDE SEQUENCE</scope>
</reference>
<dbReference type="AlphaFoldDB" id="A0A0F9RLH3"/>
<dbReference type="EMBL" id="LAZR01000878">
    <property type="protein sequence ID" value="KKN55599.1"/>
    <property type="molecule type" value="Genomic_DNA"/>
</dbReference>
<gene>
    <name evidence="1" type="ORF">LCGC14_0580710</name>
</gene>
<accession>A0A0F9RLH3</accession>
<evidence type="ECO:0000313" key="1">
    <source>
        <dbReference type="EMBL" id="KKN55599.1"/>
    </source>
</evidence>
<comment type="caution">
    <text evidence="1">The sequence shown here is derived from an EMBL/GenBank/DDBJ whole genome shotgun (WGS) entry which is preliminary data.</text>
</comment>
<sequence>MSFFLPKTVEGVRRQKERFMLHWTTATNPQMKQVYEQAINGCDRLTARIIAKSKRRLGLLLILLCLSLVQGCQTVKGVTGDAGWILTELSDNISTK</sequence>
<organism evidence="1">
    <name type="scientific">marine sediment metagenome</name>
    <dbReference type="NCBI Taxonomy" id="412755"/>
    <lineage>
        <taxon>unclassified sequences</taxon>
        <taxon>metagenomes</taxon>
        <taxon>ecological metagenomes</taxon>
    </lineage>
</organism>